<feature type="binding site" evidence="21">
    <location>
        <position position="577"/>
    </location>
    <ligand>
        <name>NAD(+)</name>
        <dbReference type="ChEBI" id="CHEBI:57540"/>
    </ligand>
</feature>
<dbReference type="PANTHER" id="PTHR21090">
    <property type="entry name" value="AROM/DEHYDROQUINATE SYNTHASE"/>
    <property type="match status" value="1"/>
</dbReference>
<evidence type="ECO:0000256" key="2">
    <source>
        <dbReference type="ARBA" id="ARBA00004811"/>
    </source>
</evidence>
<keyword evidence="8 21" id="KW-0479">Metal-binding</keyword>
<dbReference type="InterPro" id="IPR023000">
    <property type="entry name" value="Shikimate_kinase_CS"/>
</dbReference>
<feature type="binding site" evidence="21">
    <location>
        <position position="702"/>
    </location>
    <ligand>
        <name>7-phospho-2-dehydro-3-deoxy-D-arabino-heptonate</name>
        <dbReference type="ChEBI" id="CHEBI:58394"/>
    </ligand>
</feature>
<dbReference type="Gene3D" id="3.65.10.10">
    <property type="entry name" value="Enolpyruvate transferase domain"/>
    <property type="match status" value="2"/>
</dbReference>
<dbReference type="InterPro" id="IPR041121">
    <property type="entry name" value="SDH_C"/>
</dbReference>
<dbReference type="Pfam" id="PF00275">
    <property type="entry name" value="EPSP_synthase"/>
    <property type="match status" value="1"/>
</dbReference>
<dbReference type="InterPro" id="IPR013792">
    <property type="entry name" value="RNA3'P_cycl/enolpyr_Trfase_a/b"/>
</dbReference>
<dbReference type="EC" id="2.5.1.19" evidence="21"/>
<proteinExistence type="inferred from homology"/>
<evidence type="ECO:0000256" key="21">
    <source>
        <dbReference type="HAMAP-Rule" id="MF_03143"/>
    </source>
</evidence>
<keyword evidence="16 21" id="KW-0456">Lyase</keyword>
<dbReference type="FunFam" id="3.65.10.10:FF:000007">
    <property type="entry name" value="Pentafunctional AROM polypeptide"/>
    <property type="match status" value="1"/>
</dbReference>
<feature type="binding site" evidence="21">
    <location>
        <begin position="1332"/>
        <end position="1339"/>
    </location>
    <ligand>
        <name>ATP</name>
        <dbReference type="ChEBI" id="CHEBI:30616"/>
    </ligand>
</feature>
<feature type="binding site" evidence="21">
    <location>
        <position position="620"/>
    </location>
    <ligand>
        <name>7-phospho-2-dehydro-3-deoxy-D-arabino-heptonate</name>
        <dbReference type="ChEBI" id="CHEBI:58394"/>
    </ligand>
</feature>
<dbReference type="Proteomes" id="UP001210925">
    <property type="component" value="Unassembled WGS sequence"/>
</dbReference>
<dbReference type="CDD" id="cd00464">
    <property type="entry name" value="SK"/>
    <property type="match status" value="1"/>
</dbReference>
<dbReference type="SUPFAM" id="SSF51735">
    <property type="entry name" value="NAD(P)-binding Rossmann-fold domains"/>
    <property type="match status" value="1"/>
</dbReference>
<feature type="binding site" evidence="21">
    <location>
        <position position="648"/>
    </location>
    <ligand>
        <name>NAD(+)</name>
        <dbReference type="ChEBI" id="CHEBI:57540"/>
    </ligand>
</feature>
<evidence type="ECO:0000256" key="7">
    <source>
        <dbReference type="ARBA" id="ARBA00022679"/>
    </source>
</evidence>
<feature type="domain" description="SDH C-terminal" evidence="26">
    <location>
        <begin position="1988"/>
        <end position="2018"/>
    </location>
</feature>
<evidence type="ECO:0000256" key="22">
    <source>
        <dbReference type="SAM" id="Phobius"/>
    </source>
</evidence>
<dbReference type="Gene3D" id="3.20.20.70">
    <property type="entry name" value="Aldolase class I"/>
    <property type="match status" value="1"/>
</dbReference>
<dbReference type="GO" id="GO:0004764">
    <property type="term" value="F:shikimate 3-dehydrogenase (NADP+) activity"/>
    <property type="evidence" value="ECO:0007669"/>
    <property type="project" value="UniProtKB-UniRule"/>
</dbReference>
<dbReference type="EC" id="4.2.3.4" evidence="21"/>
<dbReference type="Gene3D" id="3.40.50.720">
    <property type="entry name" value="NAD(P)-binding Rossmann-like Domain"/>
    <property type="match status" value="1"/>
</dbReference>
<keyword evidence="9 21" id="KW-0547">Nucleotide-binding</keyword>
<feature type="region of interest" description="Shikimate kinase" evidence="21">
    <location>
        <begin position="1325"/>
        <end position="1517"/>
    </location>
</feature>
<keyword evidence="15 21" id="KW-0057">Aromatic amino acid biosynthesis</keyword>
<feature type="binding site" evidence="21">
    <location>
        <begin position="572"/>
        <end position="574"/>
    </location>
    <ligand>
        <name>NAD(+)</name>
        <dbReference type="ChEBI" id="CHEBI:57540"/>
    </ligand>
</feature>
<feature type="domain" description="3-dehydroquinate synthase N-terminal" evidence="24">
    <location>
        <begin position="536"/>
        <end position="647"/>
    </location>
</feature>
<dbReference type="NCBIfam" id="TIGR01356">
    <property type="entry name" value="aroA"/>
    <property type="match status" value="1"/>
</dbReference>
<evidence type="ECO:0000256" key="13">
    <source>
        <dbReference type="ARBA" id="ARBA00022857"/>
    </source>
</evidence>
<dbReference type="SUPFAM" id="SSF52777">
    <property type="entry name" value="CoA-dependent acyltransferases"/>
    <property type="match status" value="1"/>
</dbReference>
<dbReference type="Pfam" id="PF07247">
    <property type="entry name" value="AATase"/>
    <property type="match status" value="1"/>
</dbReference>
<comment type="caution">
    <text evidence="28">The sequence shown here is derived from an EMBL/GenBank/DDBJ whole genome shotgun (WGS) entry which is preliminary data.</text>
</comment>
<dbReference type="PRINTS" id="PR01100">
    <property type="entry name" value="SHIKIMTKNASE"/>
</dbReference>
<dbReference type="InterPro" id="IPR013708">
    <property type="entry name" value="Shikimate_DH-bd_N"/>
</dbReference>
<evidence type="ECO:0000259" key="24">
    <source>
        <dbReference type="Pfam" id="PF01761"/>
    </source>
</evidence>
<dbReference type="GO" id="GO:0046872">
    <property type="term" value="F:metal ion binding"/>
    <property type="evidence" value="ECO:0007669"/>
    <property type="project" value="UniProtKB-UniRule"/>
</dbReference>
<dbReference type="InterPro" id="IPR000623">
    <property type="entry name" value="Shikimate_kinase/TSH1"/>
</dbReference>
<comment type="similarity">
    <text evidence="21">In the 2nd section; belongs to the EPSP synthase family.</text>
</comment>
<comment type="similarity">
    <text evidence="21">In the C-terminal section; belongs to the shikimate dehydrogenase family.</text>
</comment>
<dbReference type="InterPro" id="IPR013785">
    <property type="entry name" value="Aldolase_TIM"/>
</dbReference>
<evidence type="ECO:0000259" key="27">
    <source>
        <dbReference type="Pfam" id="PF24621"/>
    </source>
</evidence>
<comment type="similarity">
    <text evidence="21">In the 4th section; belongs to the type-I 3-dehydroquinase family.</text>
</comment>
<feature type="active site" description="Schiff-base intermediate with substrate; for 3-dehydroquinate dehydratase activity" evidence="21">
    <location>
        <position position="1663"/>
    </location>
</feature>
<keyword evidence="13 21" id="KW-0521">NADP</keyword>
<comment type="pathway">
    <text evidence="21">Metabolic intermediate biosynthesis; chorismate biosynthesis; chorismate from D-erythrose 4-phosphate and phosphoenolpyruvate: step 3/7.</text>
</comment>
<dbReference type="Pfam" id="PF08501">
    <property type="entry name" value="Shikimate_dh_N"/>
    <property type="match status" value="1"/>
</dbReference>
<comment type="cofactor">
    <cofactor evidence="21">
        <name>Zn(2+)</name>
        <dbReference type="ChEBI" id="CHEBI:29105"/>
    </cofactor>
    <text evidence="21">Binds 2 Zn(2+) ions per subunit.</text>
</comment>
<dbReference type="InterPro" id="IPR001381">
    <property type="entry name" value="DHquinase_I"/>
</dbReference>
<dbReference type="GO" id="GO:0005524">
    <property type="term" value="F:ATP binding"/>
    <property type="evidence" value="ECO:0007669"/>
    <property type="project" value="UniProtKB-UniRule"/>
</dbReference>
<feature type="binding site" evidence="21">
    <location>
        <position position="619"/>
    </location>
    <ligand>
        <name>NAD(+)</name>
        <dbReference type="ChEBI" id="CHEBI:57540"/>
    </ligand>
</feature>
<keyword evidence="29" id="KW-1185">Reference proteome</keyword>
<dbReference type="Pfam" id="PF01761">
    <property type="entry name" value="DHQ_synthase"/>
    <property type="match status" value="1"/>
</dbReference>
<dbReference type="InterPro" id="IPR006264">
    <property type="entry name" value="EPSP_synthase"/>
</dbReference>
<feature type="binding site" evidence="21">
    <location>
        <begin position="637"/>
        <end position="640"/>
    </location>
    <ligand>
        <name>NAD(+)</name>
        <dbReference type="ChEBI" id="CHEBI:57540"/>
    </ligand>
</feature>
<dbReference type="NCBIfam" id="TIGR01093">
    <property type="entry name" value="aroD"/>
    <property type="match status" value="1"/>
</dbReference>
<comment type="pathway">
    <text evidence="21">Metabolic intermediate biosynthesis; chorismate biosynthesis; chorismate from D-erythrose 4-phosphate and phosphoenolpyruvate: step 4/7.</text>
</comment>
<dbReference type="GO" id="GO:0009423">
    <property type="term" value="P:chorismate biosynthetic process"/>
    <property type="evidence" value="ECO:0007669"/>
    <property type="project" value="UniProtKB-UniRule"/>
</dbReference>
<keyword evidence="22" id="KW-0812">Transmembrane</keyword>
<protein>
    <recommendedName>
        <fullName evidence="21">Pentafunctional AROM polypeptide</fullName>
    </recommendedName>
    <domain>
        <recommendedName>
            <fullName evidence="21">3-dehydroquinate synthase</fullName>
            <shortName evidence="21">DHQS</shortName>
            <ecNumber evidence="21">4.2.3.4</ecNumber>
        </recommendedName>
    </domain>
    <domain>
        <recommendedName>
            <fullName evidence="21">3-phosphoshikimate 1-carboxyvinyltransferase</fullName>
            <ecNumber evidence="21">2.5.1.19</ecNumber>
        </recommendedName>
        <alternativeName>
            <fullName evidence="21">5-enolpyruvylshikimate-3-phosphate synthase</fullName>
            <shortName evidence="21">EPSP synthase</shortName>
            <shortName evidence="21">EPSPS</shortName>
        </alternativeName>
    </domain>
    <domain>
        <recommendedName>
            <fullName evidence="21">Shikimate kinase</fullName>
            <shortName evidence="21">SK</shortName>
            <ecNumber evidence="21">2.7.1.71</ecNumber>
        </recommendedName>
    </domain>
    <domain>
        <recommendedName>
            <fullName evidence="21">3-dehydroquinate dehydratase</fullName>
            <shortName evidence="21">3-dehydroquinase</shortName>
            <ecNumber evidence="21">4.2.1.10</ecNumber>
        </recommendedName>
    </domain>
    <domain>
        <recommendedName>
            <fullName evidence="21">Shikimate dehydrogenase</fullName>
            <ecNumber evidence="21">1.1.1.25</ecNumber>
        </recommendedName>
    </domain>
</protein>
<comment type="pathway">
    <text evidence="2 21">Metabolic intermediate biosynthesis; chorismate biosynthesis; chorismate from D-erythrose 4-phosphate and phosphoenolpyruvate: step 6/7.</text>
</comment>
<dbReference type="InterPro" id="IPR023193">
    <property type="entry name" value="EPSP_synthase_CS"/>
</dbReference>
<dbReference type="FunFam" id="3.20.20.70:FF:000135">
    <property type="entry name" value="Pentafunctional AROM polypeptide"/>
    <property type="match status" value="1"/>
</dbReference>
<feature type="binding site" evidence="21">
    <location>
        <position position="604"/>
    </location>
    <ligand>
        <name>7-phospho-2-dehydro-3-deoxy-D-arabino-heptonate</name>
        <dbReference type="ChEBI" id="CHEBI:58394"/>
    </ligand>
</feature>
<feature type="binding site" evidence="21">
    <location>
        <position position="739"/>
    </location>
    <ligand>
        <name>7-phospho-2-dehydro-3-deoxy-D-arabino-heptonate</name>
        <dbReference type="ChEBI" id="CHEBI:58394"/>
    </ligand>
</feature>
<feature type="binding site" evidence="21">
    <location>
        <position position="610"/>
    </location>
    <ligand>
        <name>7-phospho-2-dehydro-3-deoxy-D-arabino-heptonate</name>
        <dbReference type="ChEBI" id="CHEBI:58394"/>
    </ligand>
</feature>
<keyword evidence="5 21" id="KW-0963">Cytoplasm</keyword>
<keyword evidence="7 21" id="KW-0808">Transferase</keyword>
<keyword evidence="22" id="KW-1133">Transmembrane helix</keyword>
<dbReference type="CDD" id="cd08195">
    <property type="entry name" value="DHQS"/>
    <property type="match status" value="1"/>
</dbReference>
<dbReference type="EC" id="4.2.1.10" evidence="21"/>
<comment type="similarity">
    <text evidence="21">In the 3rd section; belongs to the shikimate kinase family.</text>
</comment>
<dbReference type="HAMAP" id="MF_00109">
    <property type="entry name" value="Shikimate_kinase"/>
    <property type="match status" value="1"/>
</dbReference>
<comment type="catalytic activity">
    <reaction evidence="21">
        <text>7-phospho-2-dehydro-3-deoxy-D-arabino-heptonate = 3-dehydroquinate + phosphate</text>
        <dbReference type="Rhea" id="RHEA:21968"/>
        <dbReference type="ChEBI" id="CHEBI:32364"/>
        <dbReference type="ChEBI" id="CHEBI:43474"/>
        <dbReference type="ChEBI" id="CHEBI:58394"/>
        <dbReference type="EC" id="4.2.3.4"/>
    </reaction>
</comment>
<dbReference type="HAMAP" id="MF_00110">
    <property type="entry name" value="DHQ_synthase"/>
    <property type="match status" value="1"/>
</dbReference>
<dbReference type="InterPro" id="IPR036968">
    <property type="entry name" value="Enolpyruvate_Tfrase_sf"/>
</dbReference>
<dbReference type="CDD" id="cd01065">
    <property type="entry name" value="NAD_bind_Shikimate_DH"/>
    <property type="match status" value="1"/>
</dbReference>
<evidence type="ECO:0000256" key="10">
    <source>
        <dbReference type="ARBA" id="ARBA00022777"/>
    </source>
</evidence>
<dbReference type="InterPro" id="IPR027417">
    <property type="entry name" value="P-loop_NTPase"/>
</dbReference>
<dbReference type="CDD" id="cd01556">
    <property type="entry name" value="EPSP_synthase"/>
    <property type="match status" value="1"/>
</dbReference>
<evidence type="ECO:0000313" key="28">
    <source>
        <dbReference type="EMBL" id="KAJ3261381.1"/>
    </source>
</evidence>
<dbReference type="GO" id="GO:0003856">
    <property type="term" value="F:3-dehydroquinate synthase activity"/>
    <property type="evidence" value="ECO:0007669"/>
    <property type="project" value="UniProtKB-UniRule"/>
</dbReference>
<dbReference type="Pfam" id="PF18317">
    <property type="entry name" value="SDH_C"/>
    <property type="match status" value="1"/>
</dbReference>
<feature type="region of interest" description="Shikimate dehydrogenase" evidence="21">
    <location>
        <begin position="1748"/>
        <end position="2021"/>
    </location>
</feature>
<feature type="domain" description="Enolpyruvate transferase" evidence="23">
    <location>
        <begin position="857"/>
        <end position="1292"/>
    </location>
</feature>
<dbReference type="PROSITE" id="PS00885">
    <property type="entry name" value="EPSP_SYNTHASE_2"/>
    <property type="match status" value="1"/>
</dbReference>
<evidence type="ECO:0000256" key="8">
    <source>
        <dbReference type="ARBA" id="ARBA00022723"/>
    </source>
</evidence>
<dbReference type="PROSITE" id="PS00104">
    <property type="entry name" value="EPSP_SYNTHASE_1"/>
    <property type="match status" value="1"/>
</dbReference>
<feature type="region of interest" description="3-dehydroquinate synthase" evidence="21">
    <location>
        <begin position="1"/>
        <end position="835"/>
    </location>
</feature>
<evidence type="ECO:0000256" key="9">
    <source>
        <dbReference type="ARBA" id="ARBA00022741"/>
    </source>
</evidence>
<dbReference type="SUPFAM" id="SSF51569">
    <property type="entry name" value="Aldolase"/>
    <property type="match status" value="1"/>
</dbReference>
<dbReference type="NCBIfam" id="TIGR01809">
    <property type="entry name" value="Shik-DH-AROM"/>
    <property type="match status" value="1"/>
</dbReference>
<dbReference type="GO" id="GO:0003855">
    <property type="term" value="F:3-dehydroquinate dehydratase activity"/>
    <property type="evidence" value="ECO:0007669"/>
    <property type="project" value="UniProtKB-UniRule"/>
</dbReference>
<dbReference type="HAMAP" id="MF_00210">
    <property type="entry name" value="EPSP_synth"/>
    <property type="match status" value="1"/>
</dbReference>
<dbReference type="GO" id="GO:0008652">
    <property type="term" value="P:amino acid biosynthetic process"/>
    <property type="evidence" value="ECO:0007669"/>
    <property type="project" value="UniProtKB-KW"/>
</dbReference>
<comment type="subcellular location">
    <subcellularLocation>
        <location evidence="1 21">Cytoplasm</location>
    </subcellularLocation>
</comment>
<gene>
    <name evidence="28" type="primary">ARO1</name>
    <name evidence="28" type="ORF">HK103_005989</name>
</gene>
<dbReference type="GO" id="GO:0004765">
    <property type="term" value="F:shikimate kinase activity"/>
    <property type="evidence" value="ECO:0007669"/>
    <property type="project" value="UniProtKB-UniRule"/>
</dbReference>
<dbReference type="Pfam" id="PF01202">
    <property type="entry name" value="SKI"/>
    <property type="match status" value="1"/>
</dbReference>
<feature type="binding site" evidence="21">
    <location>
        <position position="739"/>
    </location>
    <ligand>
        <name>Zn(2+)</name>
        <dbReference type="ChEBI" id="CHEBI:29105"/>
        <note>catalytic</note>
    </ligand>
</feature>
<feature type="transmembrane region" description="Helical" evidence="22">
    <location>
        <begin position="195"/>
        <end position="218"/>
    </location>
</feature>
<feature type="active site" description="Proton acceptor; for 3-dehydroquinate synthase activity" evidence="21">
    <location>
        <position position="727"/>
    </location>
</feature>
<feature type="active site" description="For EPSP synthase activity" evidence="21">
    <location>
        <position position="1280"/>
    </location>
</feature>
<feature type="binding site" evidence="21">
    <location>
        <position position="807"/>
    </location>
    <ligand>
        <name>7-phospho-2-dehydro-3-deoxy-D-arabino-heptonate</name>
        <dbReference type="ChEBI" id="CHEBI:58394"/>
    </ligand>
</feature>
<sequence length="2021" mass="223210">MNYFDKLVHVLNTGNDQSELSIGGLSTVEIETGHLSNDTIKDALNRTITKNSRLSSIIRDFDTVPAGDVLSDLVVNCKITKVQENWDMKAKQATLEFLLNYQIDHTQLPWHMEFFKSPIFKKGDKKYVELHVGIKISHALTDGMGMTMILKSFVESLSEAMESKEPISQDTLLTKEGGPCSYKHQKILDPRFGDFGIFWIFVFLWRAIYGQLILLYILHGLFFPVYKYKSSLDPAALKNKKVERLNGYRHLKINKDLTESLRAKARAQGSTVGSALQAACMIASRKLIEKKDGHSEYFNYVNIVNIRPFSVCEPHVISEMKGNSILNHNNYGYHMTSKDLFWEHAKKLKHKMNHLVSYTGASCKMLLMIPRQVILQLYSLQKVHHQRDYSFVMSNVGNFNRDQVSWAPKITVKDVCGTASTNFRGNRCLFGVTSITIDGELGLNIVFPAYYVPDEDADFFVEMLEHALASAVEINAPLETITVGSNLTETIAKHVTTEIPVSAYVFVTDENVAPLHLNNLMDQFSKITSKKLLKHVIPAGEVYKTRETKAAVEDFMLGQSCTRDTCLIALGGGVIGDLVGFVAANFMRGIPVVQVPTTLLAMVDSSVGGKTAIDTPHGKNLIGAFHQPKHIFIDINYLKTLPKREFVNGLAEVIKTAAIWMEKDFEMLENHPDKILGLVGGSNDVESEELLVKVILGSVQVKAHVVTVDEKETGLRGLLNFGHTVGHAIEAIVFPDLLHGECVSIGMVIEAEISRHLGHLNNVSVGRLVKCLQSYGLPVSLFDKIYKQRTKRVCTVEQMLNIMKVDKKNQGDKKRMVLLATIGKTYEPNASFVEDKIITRVLSAAVQVVPQDKTGKSASLNVPGSKSISNRALVMAALGRGKCKLRGLLHSDDVQVMLESLQKLVGISFNWEDGGETLVIEGGAGRLRVPDSELYLGNAGTASRFLTSVCSLISEPHKAGFPTVLTGNARMKQRPIGPLVTALQQNGSKVKYLENEGCFPLEITPNNGLAGGTIKLSASVSSQYVSSILISAPYAQNEVLLDLTGDSVISQPYIDMTIAMMKSFGIQVERLENSNKYRIPKGVYMNPPEYLVEADASSATYPLAFAAITGSTVTVNNIGSNSLQGDAEFAVKVLEKMGCTVTQTPSTTTVTGPKNLLPIPHIDMESMTDAFMTATVLAAVAQNPSGEYGNTTRITGIANQRVKECDRIAAMIEQLARLGVSASELPDGLQIHGIDRKNLQSINPSGIKCFDDHRIAMSFSVLACAYPIGVPGLTITEKKCVEKTWPSWWDTLRNTLGMELVGIDLDHHALFGKASQVPKVSKVGEKSIILIGMRGAGKTHVGRAAAKNLGLRFIDMDHYLEYEAKCTIPEYIAQNGWDAFRNLEAKCLEQVTKANISGAVIACGGGVVEREENRDLLKAWEGLVIHIKRDINEIEKYLSIDKTRPTYNDDLRATYARRLPYFHECSNSEFYVLSPGDSQDVKQHYQKVDATFSKFVNFKLASRPFETPQSQLSFFVSLTCPNVVDILDILDEISEGADALELRVDLLESTTVDIVCENVAVLKANTNLPIIYTVRTEGQGGKFPSNETERMIELLSFGLKWGCEVVDVEFTSPVEQFDGLIQSKGNSLLLGSYHDVAGKATWDKTGTMSAKYKELHASSDIIKLIGRAARFQDNFALYNFVDEVVPQMNLSKKPLIALLMGAEGQLSRSLNTFYTPVTHPSLKVSAAPGQVTIKQIHQTRSNIGMINPRKFCLFGKPIQSSMSPTLHNTGFETLGLPNNYSLYETDSWKDVVDTMKSFDGASVTIPLKVDVLQNNICDYVDEAAKKIGAINTLHKIDGKISGYNTDWIGIKRSIENVLNTDLPVIGIVLGAGGTSRAALYALSHIKQVSETRIWNRTCSKAEALAAEFNAKLVGDLNSIFVHNEPEVVFVVVGTIPAPAQEALNFSSVFSKAAQYSFGIVVDMAYRPRSTHLIEASLNLEKKWHQIEGIQVLLEQGYEQFELWTGRHAPKKSIHKTVMEKY</sequence>
<dbReference type="GO" id="GO:0003866">
    <property type="term" value="F:3-phosphoshikimate 1-carboxyvinyltransferase activity"/>
    <property type="evidence" value="ECO:0007669"/>
    <property type="project" value="UniProtKB-UniRule"/>
</dbReference>
<name>A0AAD5ULG6_9FUNG</name>
<dbReference type="PROSITE" id="PS01128">
    <property type="entry name" value="SHIKIMATE_KINASE"/>
    <property type="match status" value="1"/>
</dbReference>
<evidence type="ECO:0000313" key="29">
    <source>
        <dbReference type="Proteomes" id="UP001210925"/>
    </source>
</evidence>
<evidence type="ECO:0000256" key="16">
    <source>
        <dbReference type="ARBA" id="ARBA00023239"/>
    </source>
</evidence>
<evidence type="ECO:0000256" key="12">
    <source>
        <dbReference type="ARBA" id="ARBA00022840"/>
    </source>
</evidence>
<dbReference type="SUPFAM" id="SSF52540">
    <property type="entry name" value="P-loop containing nucleoside triphosphate hydrolases"/>
    <property type="match status" value="1"/>
</dbReference>
<evidence type="ECO:0000256" key="6">
    <source>
        <dbReference type="ARBA" id="ARBA00022605"/>
    </source>
</evidence>
<keyword evidence="10 21" id="KW-0418">Kinase</keyword>
<evidence type="ECO:0000256" key="1">
    <source>
        <dbReference type="ARBA" id="ARBA00004496"/>
    </source>
</evidence>
<dbReference type="Gene3D" id="1.20.1090.10">
    <property type="entry name" value="Dehydroquinate synthase-like - alpha domain"/>
    <property type="match status" value="1"/>
</dbReference>
<evidence type="ECO:0000256" key="18">
    <source>
        <dbReference type="ARBA" id="ARBA00044633"/>
    </source>
</evidence>
<comment type="similarity">
    <text evidence="21">In the N-terminal section; belongs to the sugar phosphate cyclases superfamily. Dehydroquinate synthase family.</text>
</comment>
<keyword evidence="6 21" id="KW-0028">Amino-acid biosynthesis</keyword>
<dbReference type="InterPro" id="IPR010828">
    <property type="entry name" value="Atf2/Sli1-like"/>
</dbReference>
<keyword evidence="12 21" id="KW-0067">ATP-binding</keyword>
<dbReference type="InterPro" id="IPR036291">
    <property type="entry name" value="NAD(P)-bd_dom_sf"/>
</dbReference>
<dbReference type="Gene3D" id="3.40.50.300">
    <property type="entry name" value="P-loop containing nucleotide triphosphate hydrolases"/>
    <property type="match status" value="1"/>
</dbReference>
<dbReference type="Gene3D" id="3.40.50.1970">
    <property type="match status" value="1"/>
</dbReference>
<keyword evidence="22" id="KW-0472">Membrane</keyword>
<dbReference type="CDD" id="cd00502">
    <property type="entry name" value="DHQase_I"/>
    <property type="match status" value="1"/>
</dbReference>
<dbReference type="HAMAP" id="MF_03143">
    <property type="entry name" value="Pentafunct_AroM"/>
    <property type="match status" value="1"/>
</dbReference>
<dbReference type="FunFam" id="3.40.50.300:FF:001256">
    <property type="entry name" value="Pentafunctional AROM polypeptide"/>
    <property type="match status" value="1"/>
</dbReference>
<evidence type="ECO:0000259" key="26">
    <source>
        <dbReference type="Pfam" id="PF18317"/>
    </source>
</evidence>
<feature type="binding site" evidence="21">
    <location>
        <begin position="597"/>
        <end position="598"/>
    </location>
    <ligand>
        <name>NAD(+)</name>
        <dbReference type="ChEBI" id="CHEBI:57540"/>
    </ligand>
</feature>
<dbReference type="SUPFAM" id="SSF56796">
    <property type="entry name" value="Dehydroquinate synthase-like"/>
    <property type="match status" value="1"/>
</dbReference>
<dbReference type="NCBIfam" id="TIGR01357">
    <property type="entry name" value="aroB"/>
    <property type="match status" value="1"/>
</dbReference>
<dbReference type="EMBL" id="JADGKB010000006">
    <property type="protein sequence ID" value="KAJ3261381.1"/>
    <property type="molecule type" value="Genomic_DNA"/>
</dbReference>
<feature type="active site" description="Proton acceptor; for 3-dehydroquinate dehydratase activity" evidence="21">
    <location>
        <position position="1634"/>
    </location>
</feature>
<dbReference type="InterPro" id="IPR008289">
    <property type="entry name" value="Pentafunct_AroM"/>
</dbReference>
<feature type="domain" description="Shikimate dehydrogenase substrate binding N-terminal" evidence="25">
    <location>
        <begin position="1753"/>
        <end position="1833"/>
    </location>
</feature>
<keyword evidence="14 21" id="KW-0560">Oxidoreductase</keyword>
<feature type="binding site" evidence="21">
    <location>
        <position position="588"/>
    </location>
    <ligand>
        <name>7-phospho-2-dehydro-3-deoxy-D-arabino-heptonate</name>
        <dbReference type="ChEBI" id="CHEBI:58394"/>
    </ligand>
</feature>
<evidence type="ECO:0000256" key="17">
    <source>
        <dbReference type="ARBA" id="ARBA00023268"/>
    </source>
</evidence>
<comment type="similarity">
    <text evidence="4">Belongs to the EPSP synthase family.</text>
</comment>
<comment type="catalytic activity">
    <reaction evidence="19 21">
        <text>shikimate + ATP = 3-phosphoshikimate + ADP + H(+)</text>
        <dbReference type="Rhea" id="RHEA:13121"/>
        <dbReference type="ChEBI" id="CHEBI:15378"/>
        <dbReference type="ChEBI" id="CHEBI:30616"/>
        <dbReference type="ChEBI" id="CHEBI:36208"/>
        <dbReference type="ChEBI" id="CHEBI:145989"/>
        <dbReference type="ChEBI" id="CHEBI:456216"/>
        <dbReference type="EC" id="2.7.1.71"/>
    </reaction>
</comment>
<accession>A0AAD5ULG6</accession>
<keyword evidence="17 21" id="KW-0511">Multifunctional enzyme</keyword>
<evidence type="ECO:0000256" key="3">
    <source>
        <dbReference type="ARBA" id="ARBA00004842"/>
    </source>
</evidence>
<dbReference type="EC" id="1.1.1.25" evidence="21"/>
<evidence type="ECO:0000256" key="11">
    <source>
        <dbReference type="ARBA" id="ARBA00022833"/>
    </source>
</evidence>
<dbReference type="InterPro" id="IPR010110">
    <property type="entry name" value="Shikimate_DH_AroM-type"/>
</dbReference>
<comment type="subunit">
    <text evidence="21">Homodimer.</text>
</comment>
<dbReference type="SUPFAM" id="SSF55205">
    <property type="entry name" value="EPT/RTPC-like"/>
    <property type="match status" value="1"/>
</dbReference>
<comment type="pathway">
    <text evidence="21">Metabolic intermediate biosynthesis; chorismate biosynthesis; chorismate from D-erythrose 4-phosphate and phosphoenolpyruvate: step 2/7.</text>
</comment>
<evidence type="ECO:0000256" key="15">
    <source>
        <dbReference type="ARBA" id="ARBA00023141"/>
    </source>
</evidence>
<dbReference type="PANTHER" id="PTHR21090:SF5">
    <property type="entry name" value="PENTAFUNCTIONAL AROM POLYPEPTIDE"/>
    <property type="match status" value="1"/>
</dbReference>
<evidence type="ECO:0000256" key="14">
    <source>
        <dbReference type="ARBA" id="ARBA00023002"/>
    </source>
</evidence>
<comment type="function">
    <text evidence="20 21">The AROM polypeptide catalyzes 5 consecutive enzymatic reactions in prechorismate polyaromatic amino acid biosynthesis.</text>
</comment>
<feature type="active site" description="Proton acceptor; for 3-dehydroquinate synthase activity" evidence="21">
    <location>
        <position position="712"/>
    </location>
</feature>
<dbReference type="SUPFAM" id="SSF53223">
    <property type="entry name" value="Aminoacid dehydrogenase-like, N-terminal domain"/>
    <property type="match status" value="1"/>
</dbReference>
<dbReference type="FunFam" id="3.40.50.1970:FF:000007">
    <property type="entry name" value="Pentafunctional AROM polypeptide"/>
    <property type="match status" value="1"/>
</dbReference>
<feature type="binding site" evidence="21">
    <location>
        <position position="652"/>
    </location>
    <ligand>
        <name>Zn(2+)</name>
        <dbReference type="ChEBI" id="CHEBI:29105"/>
        <note>catalytic</note>
    </ligand>
</feature>
<dbReference type="InterPro" id="IPR016037">
    <property type="entry name" value="DHQ_synth_AroB"/>
</dbReference>
<comment type="catalytic activity">
    <reaction evidence="21">
        <text>shikimate + NADP(+) = 3-dehydroshikimate + NADPH + H(+)</text>
        <dbReference type="Rhea" id="RHEA:17737"/>
        <dbReference type="ChEBI" id="CHEBI:15378"/>
        <dbReference type="ChEBI" id="CHEBI:16630"/>
        <dbReference type="ChEBI" id="CHEBI:36208"/>
        <dbReference type="ChEBI" id="CHEBI:57783"/>
        <dbReference type="ChEBI" id="CHEBI:58349"/>
        <dbReference type="EC" id="1.1.1.25"/>
    </reaction>
</comment>
<comment type="pathway">
    <text evidence="3 21">Metabolic intermediate biosynthesis; chorismate biosynthesis; chorismate from D-erythrose 4-phosphate and phosphoenolpyruvate: step 5/7.</text>
</comment>
<comment type="catalytic activity">
    <reaction evidence="21">
        <text>3-dehydroquinate = 3-dehydroshikimate + H2O</text>
        <dbReference type="Rhea" id="RHEA:21096"/>
        <dbReference type="ChEBI" id="CHEBI:15377"/>
        <dbReference type="ChEBI" id="CHEBI:16630"/>
        <dbReference type="ChEBI" id="CHEBI:32364"/>
        <dbReference type="EC" id="4.2.1.10"/>
    </reaction>
</comment>
<dbReference type="InterPro" id="IPR056179">
    <property type="entry name" value="DHQS_C"/>
</dbReference>
<keyword evidence="11 21" id="KW-0862">Zinc</keyword>
<dbReference type="Pfam" id="PF01487">
    <property type="entry name" value="DHquinase_I"/>
    <property type="match status" value="1"/>
</dbReference>
<dbReference type="EC" id="2.7.1.71" evidence="21"/>
<evidence type="ECO:0000256" key="20">
    <source>
        <dbReference type="ARBA" id="ARBA00054455"/>
    </source>
</evidence>
<feature type="binding site" evidence="21">
    <location>
        <position position="723"/>
    </location>
    <ligand>
        <name>7-phospho-2-dehydro-3-deoxy-D-arabino-heptonate</name>
        <dbReference type="ChEBI" id="CHEBI:58394"/>
    </ligand>
</feature>
<evidence type="ECO:0000256" key="4">
    <source>
        <dbReference type="ARBA" id="ARBA00009948"/>
    </source>
</evidence>
<dbReference type="InterPro" id="IPR001986">
    <property type="entry name" value="Enolpyruvate_Tfrase_dom"/>
</dbReference>
<evidence type="ECO:0000259" key="25">
    <source>
        <dbReference type="Pfam" id="PF08501"/>
    </source>
</evidence>
<feature type="binding site" evidence="21">
    <location>
        <begin position="541"/>
        <end position="544"/>
    </location>
    <ligand>
        <name>NAD(+)</name>
        <dbReference type="ChEBI" id="CHEBI:57540"/>
    </ligand>
</feature>
<evidence type="ECO:0000259" key="23">
    <source>
        <dbReference type="Pfam" id="PF00275"/>
    </source>
</evidence>
<dbReference type="InterPro" id="IPR046346">
    <property type="entry name" value="Aminoacid_DH-like_N_sf"/>
</dbReference>
<dbReference type="InterPro" id="IPR030960">
    <property type="entry name" value="DHQS/DOIS_N"/>
</dbReference>
<dbReference type="GO" id="GO:0009073">
    <property type="term" value="P:aromatic amino acid family biosynthetic process"/>
    <property type="evidence" value="ECO:0007669"/>
    <property type="project" value="UniProtKB-UniRule"/>
</dbReference>
<dbReference type="GO" id="GO:0005737">
    <property type="term" value="C:cytoplasm"/>
    <property type="evidence" value="ECO:0007669"/>
    <property type="project" value="UniProtKB-SubCell"/>
</dbReference>
<feature type="binding site" evidence="21">
    <location>
        <begin position="652"/>
        <end position="655"/>
    </location>
    <ligand>
        <name>7-phospho-2-dehydro-3-deoxy-D-arabino-heptonate</name>
        <dbReference type="ChEBI" id="CHEBI:58394"/>
    </ligand>
</feature>
<comment type="caution">
    <text evidence="21">Lacks conserved residue(s) required for the propagation of feature annotation.</text>
</comment>
<dbReference type="Pfam" id="PF24621">
    <property type="entry name" value="DHQS_C"/>
    <property type="match status" value="1"/>
</dbReference>
<comment type="catalytic activity">
    <reaction evidence="18">
        <text>3-phosphoshikimate + phosphoenolpyruvate = 5-O-(1-carboxyvinyl)-3-phosphoshikimate + phosphate</text>
        <dbReference type="Rhea" id="RHEA:21256"/>
        <dbReference type="ChEBI" id="CHEBI:43474"/>
        <dbReference type="ChEBI" id="CHEBI:57701"/>
        <dbReference type="ChEBI" id="CHEBI:58702"/>
        <dbReference type="ChEBI" id="CHEBI:145989"/>
        <dbReference type="EC" id="2.5.1.19"/>
    </reaction>
    <physiologicalReaction direction="left-to-right" evidence="18">
        <dbReference type="Rhea" id="RHEA:21257"/>
    </physiologicalReaction>
</comment>
<feature type="binding site" evidence="21">
    <location>
        <position position="723"/>
    </location>
    <ligand>
        <name>Zn(2+)</name>
        <dbReference type="ChEBI" id="CHEBI:29105"/>
        <note>catalytic</note>
    </ligand>
</feature>
<reference evidence="28" key="1">
    <citation type="submission" date="2020-05" db="EMBL/GenBank/DDBJ databases">
        <title>Phylogenomic resolution of chytrid fungi.</title>
        <authorList>
            <person name="Stajich J.E."/>
            <person name="Amses K."/>
            <person name="Simmons R."/>
            <person name="Seto K."/>
            <person name="Myers J."/>
            <person name="Bonds A."/>
            <person name="Quandt C.A."/>
            <person name="Barry K."/>
            <person name="Liu P."/>
            <person name="Grigoriev I."/>
            <person name="Longcore J.E."/>
            <person name="James T.Y."/>
        </authorList>
    </citation>
    <scope>NUCLEOTIDE SEQUENCE</scope>
    <source>
        <strain evidence="28">PLAUS21</strain>
    </source>
</reference>
<organism evidence="28 29">
    <name type="scientific">Boothiomyces macroporosus</name>
    <dbReference type="NCBI Taxonomy" id="261099"/>
    <lineage>
        <taxon>Eukaryota</taxon>
        <taxon>Fungi</taxon>
        <taxon>Fungi incertae sedis</taxon>
        <taxon>Chytridiomycota</taxon>
        <taxon>Chytridiomycota incertae sedis</taxon>
        <taxon>Chytridiomycetes</taxon>
        <taxon>Rhizophydiales</taxon>
        <taxon>Terramycetaceae</taxon>
        <taxon>Boothiomyces</taxon>
    </lineage>
</organism>
<dbReference type="Gene3D" id="3.30.559.30">
    <property type="entry name" value="Nonribosomal peptide synthetase, condensation domain"/>
    <property type="match status" value="1"/>
</dbReference>
<evidence type="ECO:0000256" key="19">
    <source>
        <dbReference type="ARBA" id="ARBA00048567"/>
    </source>
</evidence>
<feature type="domain" description="3-dehydroquinate synthase C-terminal" evidence="27">
    <location>
        <begin position="649"/>
        <end position="809"/>
    </location>
</feature>
<dbReference type="Gene3D" id="3.40.50.10860">
    <property type="entry name" value="Leucine Dehydrogenase, chain A, domain 1"/>
    <property type="match status" value="1"/>
</dbReference>
<dbReference type="InterPro" id="IPR031322">
    <property type="entry name" value="Shikimate/glucono_kinase"/>
</dbReference>
<evidence type="ECO:0000256" key="5">
    <source>
        <dbReference type="ARBA" id="ARBA00022490"/>
    </source>
</evidence>